<evidence type="ECO:0000313" key="9">
    <source>
        <dbReference type="Proteomes" id="UP001141552"/>
    </source>
</evidence>
<dbReference type="Gene3D" id="3.40.640.10">
    <property type="entry name" value="Type I PLP-dependent aspartate aminotransferase-like (Major domain)"/>
    <property type="match status" value="1"/>
</dbReference>
<name>A0A9Q0GMD1_9ROSI</name>
<dbReference type="CDD" id="cd06450">
    <property type="entry name" value="DOPA_deC_like"/>
    <property type="match status" value="1"/>
</dbReference>
<evidence type="ECO:0000256" key="1">
    <source>
        <dbReference type="ARBA" id="ARBA00001933"/>
    </source>
</evidence>
<dbReference type="Gene3D" id="3.90.1150.10">
    <property type="entry name" value="Aspartate Aminotransferase, domain 1"/>
    <property type="match status" value="1"/>
</dbReference>
<comment type="caution">
    <text evidence="8">The sequence shown here is derived from an EMBL/GenBank/DDBJ whole genome shotgun (WGS) entry which is preliminary data.</text>
</comment>
<dbReference type="FunFam" id="1.20.1340.10:FF:000001">
    <property type="entry name" value="Histidine decarboxylase"/>
    <property type="match status" value="1"/>
</dbReference>
<comment type="cofactor">
    <cofactor evidence="1 6 7">
        <name>pyridoxal 5'-phosphate</name>
        <dbReference type="ChEBI" id="CHEBI:597326"/>
    </cofactor>
</comment>
<dbReference type="InterPro" id="IPR010977">
    <property type="entry name" value="Aromatic_deC"/>
</dbReference>
<gene>
    <name evidence="8" type="ORF">Tsubulata_022998</name>
</gene>
<keyword evidence="9" id="KW-1185">Reference proteome</keyword>
<reference evidence="8" key="1">
    <citation type="submission" date="2022-02" db="EMBL/GenBank/DDBJ databases">
        <authorList>
            <person name="Henning P.M."/>
            <person name="McCubbin A.G."/>
            <person name="Shore J.S."/>
        </authorList>
    </citation>
    <scope>NUCLEOTIDE SEQUENCE</scope>
    <source>
        <strain evidence="8">F60SS</strain>
        <tissue evidence="8">Leaves</tissue>
    </source>
</reference>
<dbReference type="InterPro" id="IPR015422">
    <property type="entry name" value="PyrdxlP-dep_Trfase_small"/>
</dbReference>
<dbReference type="InterPro" id="IPR002129">
    <property type="entry name" value="PyrdxlP-dep_de-COase"/>
</dbReference>
<comment type="similarity">
    <text evidence="2 7">Belongs to the group II decarboxylase family.</text>
</comment>
<evidence type="ECO:0000313" key="8">
    <source>
        <dbReference type="EMBL" id="KAJ4851630.1"/>
    </source>
</evidence>
<dbReference type="GO" id="GO:0006520">
    <property type="term" value="P:amino acid metabolic process"/>
    <property type="evidence" value="ECO:0007669"/>
    <property type="project" value="InterPro"/>
</dbReference>
<dbReference type="GO" id="GO:0019752">
    <property type="term" value="P:carboxylic acid metabolic process"/>
    <property type="evidence" value="ECO:0007669"/>
    <property type="project" value="InterPro"/>
</dbReference>
<dbReference type="GO" id="GO:0016831">
    <property type="term" value="F:carboxy-lyase activity"/>
    <property type="evidence" value="ECO:0007669"/>
    <property type="project" value="UniProtKB-KW"/>
</dbReference>
<reference evidence="8" key="2">
    <citation type="journal article" date="2023" name="Plants (Basel)">
        <title>Annotation of the Turnera subulata (Passifloraceae) Draft Genome Reveals the S-Locus Evolved after the Divergence of Turneroideae from Passifloroideae in a Stepwise Manner.</title>
        <authorList>
            <person name="Henning P.M."/>
            <person name="Roalson E.H."/>
            <person name="Mir W."/>
            <person name="McCubbin A.G."/>
            <person name="Shore J.S."/>
        </authorList>
    </citation>
    <scope>NUCLEOTIDE SEQUENCE</scope>
    <source>
        <strain evidence="8">F60SS</strain>
    </source>
</reference>
<dbReference type="GO" id="GO:0005737">
    <property type="term" value="C:cytoplasm"/>
    <property type="evidence" value="ECO:0007669"/>
    <property type="project" value="TreeGrafter"/>
</dbReference>
<sequence length="497" mass="55499">MDSSLTNDFHPLEPTDFSQESKKVIDFIANYYTNVEKFPVLSQVKPGYLKTLLPDSAPVSSESLEDILNDITTSIMPGITHWQSPNFFAYFPATTSTAGFLGEMLCSGFNLGETNTSPAAAELETLVMDWMAQMLELPPSFLSSGNGSGVLQLSTSEAMVCTLATAREKVLREKGYEGISRLVVYASDQTHSSLQKCVELVGIPPSNFRCLPTTYSDGFSLTPRTLEDAIEKDIESGLVPFYVCATVGTTGCGAVDPVEELGKVARKYNLWFHIDAAYGGSACICPEFRHYLDGVEHANSFSMSPHKWFLTYVDCCCLWVQNPDNSLKEGLPTIGTEYLMNDDDDSESKDMEDYKDWQIASNKRFLAIKLWVVIRRHGLATFRFHIRSDVKLASYFESLVAKDNRFEVVVPRKFALVCFRLKSSHSKEDKNQNQELNKNLLLEVNKSGHAFMIHAVVDGVFFIRCAIGSTLTQECHVVSLWKLIQEKATSVLLNFSN</sequence>
<dbReference type="Pfam" id="PF00282">
    <property type="entry name" value="Pyridoxal_deC"/>
    <property type="match status" value="1"/>
</dbReference>
<keyword evidence="4 6" id="KW-0663">Pyridoxal phosphate</keyword>
<protein>
    <recommendedName>
        <fullName evidence="10">Tyrosine decarboxylase</fullName>
    </recommendedName>
</protein>
<evidence type="ECO:0000256" key="3">
    <source>
        <dbReference type="ARBA" id="ARBA00022793"/>
    </source>
</evidence>
<dbReference type="PANTHER" id="PTHR11999:SF169">
    <property type="entry name" value="TYROSINE DECARBOXYLASE 1-LIKE"/>
    <property type="match status" value="1"/>
</dbReference>
<accession>A0A9Q0GMD1</accession>
<keyword evidence="3" id="KW-0210">Decarboxylase</keyword>
<dbReference type="OrthoDB" id="639767at2759"/>
<evidence type="ECO:0000256" key="6">
    <source>
        <dbReference type="PIRSR" id="PIRSR602129-50"/>
    </source>
</evidence>
<feature type="modified residue" description="N6-(pyridoxal phosphate)lysine" evidence="6">
    <location>
        <position position="307"/>
    </location>
</feature>
<evidence type="ECO:0000256" key="4">
    <source>
        <dbReference type="ARBA" id="ARBA00022898"/>
    </source>
</evidence>
<dbReference type="InterPro" id="IPR015421">
    <property type="entry name" value="PyrdxlP-dep_Trfase_major"/>
</dbReference>
<dbReference type="InterPro" id="IPR015424">
    <property type="entry name" value="PyrdxlP-dep_Trfase"/>
</dbReference>
<dbReference type="Gene3D" id="1.20.1340.10">
    <property type="entry name" value="dopa decarboxylase, N-terminal domain"/>
    <property type="match status" value="1"/>
</dbReference>
<dbReference type="Proteomes" id="UP001141552">
    <property type="component" value="Unassembled WGS sequence"/>
</dbReference>
<evidence type="ECO:0000256" key="7">
    <source>
        <dbReference type="RuleBase" id="RU000382"/>
    </source>
</evidence>
<proteinExistence type="inferred from homology"/>
<dbReference type="PRINTS" id="PR00800">
    <property type="entry name" value="YHDCRBOXLASE"/>
</dbReference>
<evidence type="ECO:0000256" key="2">
    <source>
        <dbReference type="ARBA" id="ARBA00009533"/>
    </source>
</evidence>
<evidence type="ECO:0000256" key="5">
    <source>
        <dbReference type="ARBA" id="ARBA00023239"/>
    </source>
</evidence>
<dbReference type="EMBL" id="JAKUCV010000003">
    <property type="protein sequence ID" value="KAJ4851630.1"/>
    <property type="molecule type" value="Genomic_DNA"/>
</dbReference>
<dbReference type="PANTHER" id="PTHR11999">
    <property type="entry name" value="GROUP II PYRIDOXAL-5-PHOSPHATE DECARBOXYLASE"/>
    <property type="match status" value="1"/>
</dbReference>
<organism evidence="8 9">
    <name type="scientific">Turnera subulata</name>
    <dbReference type="NCBI Taxonomy" id="218843"/>
    <lineage>
        <taxon>Eukaryota</taxon>
        <taxon>Viridiplantae</taxon>
        <taxon>Streptophyta</taxon>
        <taxon>Embryophyta</taxon>
        <taxon>Tracheophyta</taxon>
        <taxon>Spermatophyta</taxon>
        <taxon>Magnoliopsida</taxon>
        <taxon>eudicotyledons</taxon>
        <taxon>Gunneridae</taxon>
        <taxon>Pentapetalae</taxon>
        <taxon>rosids</taxon>
        <taxon>fabids</taxon>
        <taxon>Malpighiales</taxon>
        <taxon>Passifloraceae</taxon>
        <taxon>Turnera</taxon>
    </lineage>
</organism>
<dbReference type="SUPFAM" id="SSF53383">
    <property type="entry name" value="PLP-dependent transferases"/>
    <property type="match status" value="1"/>
</dbReference>
<evidence type="ECO:0008006" key="10">
    <source>
        <dbReference type="Google" id="ProtNLM"/>
    </source>
</evidence>
<keyword evidence="5 7" id="KW-0456">Lyase</keyword>
<dbReference type="GO" id="GO:0030170">
    <property type="term" value="F:pyridoxal phosphate binding"/>
    <property type="evidence" value="ECO:0007669"/>
    <property type="project" value="InterPro"/>
</dbReference>
<dbReference type="AlphaFoldDB" id="A0A9Q0GMD1"/>